<dbReference type="GO" id="GO:0005886">
    <property type="term" value="C:plasma membrane"/>
    <property type="evidence" value="ECO:0007669"/>
    <property type="project" value="UniProtKB-SubCell"/>
</dbReference>
<evidence type="ECO:0000259" key="8">
    <source>
        <dbReference type="PROSITE" id="PS50893"/>
    </source>
</evidence>
<feature type="transmembrane region" description="Helical" evidence="7">
    <location>
        <begin position="252"/>
        <end position="276"/>
    </location>
</feature>
<comment type="caution">
    <text evidence="10">The sequence shown here is derived from an EMBL/GenBank/DDBJ whole genome shotgun (WGS) entry which is preliminary data.</text>
</comment>
<feature type="domain" description="ABC transmembrane type-1" evidence="9">
    <location>
        <begin position="21"/>
        <end position="298"/>
    </location>
</feature>
<keyword evidence="4" id="KW-0067">ATP-binding</keyword>
<evidence type="ECO:0000313" key="10">
    <source>
        <dbReference type="EMBL" id="PVY95338.1"/>
    </source>
</evidence>
<dbReference type="Gene3D" id="1.20.1560.10">
    <property type="entry name" value="ABC transporter type 1, transmembrane domain"/>
    <property type="match status" value="1"/>
</dbReference>
<dbReference type="PANTHER" id="PTHR24221:SF654">
    <property type="entry name" value="ATP-BINDING CASSETTE SUB-FAMILY B MEMBER 6"/>
    <property type="match status" value="1"/>
</dbReference>
<dbReference type="RefSeq" id="WP_116479780.1">
    <property type="nucleotide sequence ID" value="NZ_QEKV01000002.1"/>
</dbReference>
<dbReference type="PROSITE" id="PS00211">
    <property type="entry name" value="ABC_TRANSPORTER_1"/>
    <property type="match status" value="1"/>
</dbReference>
<dbReference type="GO" id="GO:0016887">
    <property type="term" value="F:ATP hydrolysis activity"/>
    <property type="evidence" value="ECO:0007669"/>
    <property type="project" value="InterPro"/>
</dbReference>
<dbReference type="AlphaFoldDB" id="A0A2U1E5V7"/>
<evidence type="ECO:0000256" key="6">
    <source>
        <dbReference type="ARBA" id="ARBA00023136"/>
    </source>
</evidence>
<dbReference type="Pfam" id="PF00005">
    <property type="entry name" value="ABC_tran"/>
    <property type="match status" value="1"/>
</dbReference>
<evidence type="ECO:0000256" key="7">
    <source>
        <dbReference type="SAM" id="Phobius"/>
    </source>
</evidence>
<keyword evidence="5 7" id="KW-1133">Transmembrane helix</keyword>
<dbReference type="InterPro" id="IPR039421">
    <property type="entry name" value="Type_1_exporter"/>
</dbReference>
<accession>A0A2U1E5V7</accession>
<dbReference type="Proteomes" id="UP000245793">
    <property type="component" value="Unassembled WGS sequence"/>
</dbReference>
<dbReference type="SMART" id="SM00382">
    <property type="entry name" value="AAA"/>
    <property type="match status" value="1"/>
</dbReference>
<dbReference type="InterPro" id="IPR017871">
    <property type="entry name" value="ABC_transporter-like_CS"/>
</dbReference>
<organism evidence="10 11">
    <name type="scientific">Ezakiella coagulans</name>
    <dbReference type="NCBI Taxonomy" id="46507"/>
    <lineage>
        <taxon>Bacteria</taxon>
        <taxon>Bacillati</taxon>
        <taxon>Bacillota</taxon>
        <taxon>Tissierellia</taxon>
        <taxon>Ezakiella</taxon>
    </lineage>
</organism>
<dbReference type="InterPro" id="IPR003439">
    <property type="entry name" value="ABC_transporter-like_ATP-bd"/>
</dbReference>
<dbReference type="PROSITE" id="PS50929">
    <property type="entry name" value="ABC_TM1F"/>
    <property type="match status" value="1"/>
</dbReference>
<evidence type="ECO:0000256" key="1">
    <source>
        <dbReference type="ARBA" id="ARBA00004651"/>
    </source>
</evidence>
<protein>
    <submittedName>
        <fullName evidence="10">ABC-type multidrug transport system fused ATPase/permease subunit</fullName>
    </submittedName>
</protein>
<evidence type="ECO:0000256" key="4">
    <source>
        <dbReference type="ARBA" id="ARBA00022840"/>
    </source>
</evidence>
<keyword evidence="11" id="KW-1185">Reference proteome</keyword>
<dbReference type="SUPFAM" id="SSF90123">
    <property type="entry name" value="ABC transporter transmembrane region"/>
    <property type="match status" value="1"/>
</dbReference>
<evidence type="ECO:0000256" key="5">
    <source>
        <dbReference type="ARBA" id="ARBA00022989"/>
    </source>
</evidence>
<feature type="transmembrane region" description="Helical" evidence="7">
    <location>
        <begin position="128"/>
        <end position="147"/>
    </location>
</feature>
<proteinExistence type="predicted"/>
<dbReference type="InterPro" id="IPR003593">
    <property type="entry name" value="AAA+_ATPase"/>
</dbReference>
<dbReference type="InterPro" id="IPR027417">
    <property type="entry name" value="P-loop_NTPase"/>
</dbReference>
<dbReference type="InterPro" id="IPR036640">
    <property type="entry name" value="ABC1_TM_sf"/>
</dbReference>
<evidence type="ECO:0000256" key="3">
    <source>
        <dbReference type="ARBA" id="ARBA00022741"/>
    </source>
</evidence>
<reference evidence="10 11" key="1">
    <citation type="submission" date="2018-04" db="EMBL/GenBank/DDBJ databases">
        <title>Genomic Encyclopedia of Type Strains, Phase IV (KMG-IV): sequencing the most valuable type-strain genomes for metagenomic binning, comparative biology and taxonomic classification.</title>
        <authorList>
            <person name="Goeker M."/>
        </authorList>
    </citation>
    <scope>NUCLEOTIDE SEQUENCE [LARGE SCALE GENOMIC DNA]</scope>
    <source>
        <strain evidence="10 11">DSM 20705</strain>
    </source>
</reference>
<feature type="transmembrane region" description="Helical" evidence="7">
    <location>
        <begin position="20"/>
        <end position="39"/>
    </location>
</feature>
<dbReference type="GO" id="GO:0005524">
    <property type="term" value="F:ATP binding"/>
    <property type="evidence" value="ECO:0007669"/>
    <property type="project" value="UniProtKB-KW"/>
</dbReference>
<sequence>MINKTLKSYLKKYPGKNFTFLALVIVENLIWLVNTFFNINLTNEAIAQDKHAFLTTLVYSLVSMLALVVVKRLTSLSGYKLSQYIINDIRNDSAFAIINATGVSDFSSSGSYVSQLSTDTSYIRNNGVGAYIQIVRAAVSIIFSLVGAALVHWSYILIFPLTMVLSMITPKLLSPKIEKTSAFYSNSRETFLSFLTDILNGFSIFKRNNLENNFKEKIGNISEKFEKDIYEYYVNMSLYESFISFASIFSQFIYVLASLVLVYLGYISVGAIVGLFNFSQTIYGGVSSLLNGYGTINSINPIIDKLFPKRYDTDVKELADIKNIDFENVSISYGDHDVIKDLSFSIGKGEKVAITGKSGSGKTTIIKSILKELEPKSGAILLNGDNIENINYRSIYDNIGVISQDPYLFNTSIIENITLGLKNPPMDKMEKLIDKLDLRAFINSQKNGIETVLSNNGQNISGGQRQRLVILREILRNKNVLVLDEGTSSLDKETKDTIDDFLLKTDLTIIYITHPRSDDELKDFDKIINLA</sequence>
<dbReference type="Gene3D" id="3.40.50.300">
    <property type="entry name" value="P-loop containing nucleotide triphosphate hydrolases"/>
    <property type="match status" value="1"/>
</dbReference>
<dbReference type="PANTHER" id="PTHR24221">
    <property type="entry name" value="ATP-BINDING CASSETTE SUB-FAMILY B"/>
    <property type="match status" value="1"/>
</dbReference>
<keyword evidence="2 7" id="KW-0812">Transmembrane</keyword>
<evidence type="ECO:0000256" key="2">
    <source>
        <dbReference type="ARBA" id="ARBA00022692"/>
    </source>
</evidence>
<feature type="transmembrane region" description="Helical" evidence="7">
    <location>
        <begin position="51"/>
        <end position="70"/>
    </location>
</feature>
<keyword evidence="3" id="KW-0547">Nucleotide-binding</keyword>
<feature type="domain" description="ABC transporter" evidence="8">
    <location>
        <begin position="324"/>
        <end position="531"/>
    </location>
</feature>
<dbReference type="Pfam" id="PF00664">
    <property type="entry name" value="ABC_membrane"/>
    <property type="match status" value="1"/>
</dbReference>
<dbReference type="PROSITE" id="PS50893">
    <property type="entry name" value="ABC_TRANSPORTER_2"/>
    <property type="match status" value="1"/>
</dbReference>
<dbReference type="InterPro" id="IPR011527">
    <property type="entry name" value="ABC1_TM_dom"/>
</dbReference>
<comment type="subcellular location">
    <subcellularLocation>
        <location evidence="1">Cell membrane</location>
        <topology evidence="1">Multi-pass membrane protein</topology>
    </subcellularLocation>
</comment>
<evidence type="ECO:0000313" key="11">
    <source>
        <dbReference type="Proteomes" id="UP000245793"/>
    </source>
</evidence>
<dbReference type="GO" id="GO:0034040">
    <property type="term" value="F:ATPase-coupled lipid transmembrane transporter activity"/>
    <property type="evidence" value="ECO:0007669"/>
    <property type="project" value="TreeGrafter"/>
</dbReference>
<dbReference type="SUPFAM" id="SSF52540">
    <property type="entry name" value="P-loop containing nucleoside triphosphate hydrolases"/>
    <property type="match status" value="1"/>
</dbReference>
<name>A0A2U1E5V7_9FIRM</name>
<evidence type="ECO:0000259" key="9">
    <source>
        <dbReference type="PROSITE" id="PS50929"/>
    </source>
</evidence>
<dbReference type="EMBL" id="QEKV01000002">
    <property type="protein sequence ID" value="PVY95338.1"/>
    <property type="molecule type" value="Genomic_DNA"/>
</dbReference>
<dbReference type="GO" id="GO:0140359">
    <property type="term" value="F:ABC-type transporter activity"/>
    <property type="evidence" value="ECO:0007669"/>
    <property type="project" value="InterPro"/>
</dbReference>
<gene>
    <name evidence="10" type="ORF">C7381_102228</name>
</gene>
<keyword evidence="6 7" id="KW-0472">Membrane</keyword>
<feature type="transmembrane region" description="Helical" evidence="7">
    <location>
        <begin position="153"/>
        <end position="173"/>
    </location>
</feature>